<dbReference type="InterPro" id="IPR038765">
    <property type="entry name" value="Papain-like_cys_pep_sf"/>
</dbReference>
<dbReference type="Gene3D" id="1.10.287.2250">
    <property type="match status" value="1"/>
</dbReference>
<gene>
    <name evidence="3" type="ORF">NAV_LOCUS250</name>
</gene>
<proteinExistence type="predicted"/>
<dbReference type="AlphaFoldDB" id="A0A498S2A3"/>
<dbReference type="OrthoDB" id="5855924at2759"/>
<reference evidence="3 4" key="1">
    <citation type="submission" date="2018-08" db="EMBL/GenBank/DDBJ databases">
        <authorList>
            <person name="Laetsch R D."/>
            <person name="Stevens L."/>
            <person name="Kumar S."/>
            <person name="Blaxter L. M."/>
        </authorList>
    </citation>
    <scope>NUCLEOTIDE SEQUENCE [LARGE SCALE GENOMIC DNA]</scope>
</reference>
<organism evidence="3 4">
    <name type="scientific">Acanthocheilonema viteae</name>
    <name type="common">Filarial nematode worm</name>
    <name type="synonym">Dipetalonema viteae</name>
    <dbReference type="NCBI Taxonomy" id="6277"/>
    <lineage>
        <taxon>Eukaryota</taxon>
        <taxon>Metazoa</taxon>
        <taxon>Ecdysozoa</taxon>
        <taxon>Nematoda</taxon>
        <taxon>Chromadorea</taxon>
        <taxon>Rhabditida</taxon>
        <taxon>Spirurina</taxon>
        <taxon>Spiruromorpha</taxon>
        <taxon>Filarioidea</taxon>
        <taxon>Onchocercidae</taxon>
        <taxon>Acanthocheilonema</taxon>
    </lineage>
</organism>
<dbReference type="Pfam" id="PF08246">
    <property type="entry name" value="Inhibitor_I29"/>
    <property type="match status" value="1"/>
</dbReference>
<feature type="region of interest" description="Disordered" evidence="1">
    <location>
        <begin position="203"/>
        <end position="232"/>
    </location>
</feature>
<dbReference type="SUPFAM" id="SSF54001">
    <property type="entry name" value="Cysteine proteinases"/>
    <property type="match status" value="2"/>
</dbReference>
<evidence type="ECO:0000256" key="1">
    <source>
        <dbReference type="SAM" id="MobiDB-lite"/>
    </source>
</evidence>
<feature type="domain" description="Cathepsin propeptide inhibitor" evidence="2">
    <location>
        <begin position="29"/>
        <end position="89"/>
    </location>
</feature>
<dbReference type="SMART" id="SM00848">
    <property type="entry name" value="Inhibitor_I29"/>
    <property type="match status" value="1"/>
</dbReference>
<dbReference type="Proteomes" id="UP000276991">
    <property type="component" value="Unassembled WGS sequence"/>
</dbReference>
<evidence type="ECO:0000259" key="2">
    <source>
        <dbReference type="SMART" id="SM00848"/>
    </source>
</evidence>
<accession>A0A498S2A3</accession>
<protein>
    <recommendedName>
        <fullName evidence="2">Cathepsin propeptide inhibitor domain-containing protein</fullName>
    </recommendedName>
</protein>
<name>A0A498S2A3_ACAVI</name>
<keyword evidence="4" id="KW-1185">Reference proteome</keyword>
<evidence type="ECO:0000313" key="3">
    <source>
        <dbReference type="EMBL" id="VBB25420.1"/>
    </source>
</evidence>
<dbReference type="STRING" id="6277.A0A498S2A3"/>
<feature type="non-terminal residue" evidence="3">
    <location>
        <position position="1"/>
    </location>
</feature>
<dbReference type="EMBL" id="UPTC01000015">
    <property type="protein sequence ID" value="VBB25420.1"/>
    <property type="molecule type" value="Genomic_DNA"/>
</dbReference>
<evidence type="ECO:0000313" key="4">
    <source>
        <dbReference type="Proteomes" id="UP000276991"/>
    </source>
</evidence>
<dbReference type="InterPro" id="IPR013201">
    <property type="entry name" value="Prot_inhib_I29"/>
</dbReference>
<sequence>KSSTVLQEFLKKMEENGDVQTMVKLETEWKDYKTSLGKHYDKSENNLRMAIFESNEILTEKINRKYKKGLLTYTTALNDLADLDSCHAFAVAAVLKSYEMRVGNLIDLSLQNTVHWNLANWVVAEASCLRFYYPIKRKRDGRWKNSMAVGNVITFSWLTPLILQVLLQLRHCKKALFNGANALICGVMRLFQWHLRKSSETRKPLGTVSSHGKLKAQIPGWGSSGGHSALLG</sequence>